<feature type="compositionally biased region" description="Pro residues" evidence="1">
    <location>
        <begin position="156"/>
        <end position="194"/>
    </location>
</feature>
<feature type="compositionally biased region" description="Pro residues" evidence="1">
    <location>
        <begin position="207"/>
        <end position="258"/>
    </location>
</feature>
<comment type="caution">
    <text evidence="4">The sequence shown here is derived from an EMBL/GenBank/DDBJ whole genome shotgun (WGS) entry which is preliminary data.</text>
</comment>
<protein>
    <submittedName>
        <fullName evidence="4">Ligand-binding protein SH3</fullName>
    </submittedName>
</protein>
<evidence type="ECO:0000313" key="5">
    <source>
        <dbReference type="Proteomes" id="UP000249135"/>
    </source>
</evidence>
<dbReference type="EMBL" id="QFPP01000445">
    <property type="protein sequence ID" value="PZQ66177.1"/>
    <property type="molecule type" value="Genomic_DNA"/>
</dbReference>
<evidence type="ECO:0000313" key="4">
    <source>
        <dbReference type="EMBL" id="PZQ66177.1"/>
    </source>
</evidence>
<evidence type="ECO:0000256" key="2">
    <source>
        <dbReference type="SAM" id="SignalP"/>
    </source>
</evidence>
<evidence type="ECO:0000259" key="3">
    <source>
        <dbReference type="Pfam" id="PF08239"/>
    </source>
</evidence>
<feature type="region of interest" description="Disordered" evidence="1">
    <location>
        <begin position="156"/>
        <end position="290"/>
    </location>
</feature>
<reference evidence="4 5" key="1">
    <citation type="submission" date="2017-08" db="EMBL/GenBank/DDBJ databases">
        <title>Infants hospitalized years apart are colonized by the same room-sourced microbial strains.</title>
        <authorList>
            <person name="Brooks B."/>
            <person name="Olm M.R."/>
            <person name="Firek B.A."/>
            <person name="Baker R."/>
            <person name="Thomas B.C."/>
            <person name="Morowitz M.J."/>
            <person name="Banfield J.F."/>
        </authorList>
    </citation>
    <scope>NUCLEOTIDE SEQUENCE [LARGE SCALE GENOMIC DNA]</scope>
    <source>
        <strain evidence="4">S2_005_003_R2_41</strain>
    </source>
</reference>
<gene>
    <name evidence="4" type="ORF">DI563_24285</name>
</gene>
<keyword evidence="2" id="KW-0732">Signal</keyword>
<dbReference type="AlphaFoldDB" id="A0A2W5R703"/>
<feature type="signal peptide" evidence="2">
    <location>
        <begin position="1"/>
        <end position="29"/>
    </location>
</feature>
<name>A0A2W5R703_VARPD</name>
<accession>A0A2W5R703</accession>
<proteinExistence type="predicted"/>
<organism evidence="4 5">
    <name type="scientific">Variovorax paradoxus</name>
    <dbReference type="NCBI Taxonomy" id="34073"/>
    <lineage>
        <taxon>Bacteria</taxon>
        <taxon>Pseudomonadati</taxon>
        <taxon>Pseudomonadota</taxon>
        <taxon>Betaproteobacteria</taxon>
        <taxon>Burkholderiales</taxon>
        <taxon>Comamonadaceae</taxon>
        <taxon>Variovorax</taxon>
    </lineage>
</organism>
<evidence type="ECO:0000256" key="1">
    <source>
        <dbReference type="SAM" id="MobiDB-lite"/>
    </source>
</evidence>
<sequence>MTPTPQPSGARRWIAVAALALAVPLAASAQEAYTRGSPTLFAGPSADYPAVARLAPGQSLSVVGCTDGYGWCDVVLPDGLRGWVAANRLEYDYAGDTLPLASYGAAIGVPIVGFTLGNYWSNYYRDRPWYREPRWWGNRPPPPPMPGWRPPPPPAIGWAPRPPAPGWNGPPPPRPGWSGPPPRPEWNGPPPQPRPDWNNAPGRPGWGGPPPQRPEWNGRPPPAAVQPPPVAMPRPQPQPQFPVQPQRPPGAGPQPPMPVQVAPQPRFPMGNMPPPPGGGATFNGNNPDRP</sequence>
<feature type="chain" id="PRO_5016082101" evidence="2">
    <location>
        <begin position="30"/>
        <end position="290"/>
    </location>
</feature>
<dbReference type="Gene3D" id="2.30.30.40">
    <property type="entry name" value="SH3 Domains"/>
    <property type="match status" value="1"/>
</dbReference>
<dbReference type="InterPro" id="IPR003646">
    <property type="entry name" value="SH3-like_bac-type"/>
</dbReference>
<dbReference type="Proteomes" id="UP000249135">
    <property type="component" value="Unassembled WGS sequence"/>
</dbReference>
<dbReference type="Pfam" id="PF08239">
    <property type="entry name" value="SH3_3"/>
    <property type="match status" value="1"/>
</dbReference>
<feature type="domain" description="SH3b" evidence="3">
    <location>
        <begin position="40"/>
        <end position="88"/>
    </location>
</feature>
<feature type="compositionally biased region" description="Low complexity" evidence="1">
    <location>
        <begin position="259"/>
        <end position="270"/>
    </location>
</feature>